<dbReference type="SUPFAM" id="SSF90123">
    <property type="entry name" value="ABC transporter transmembrane region"/>
    <property type="match status" value="1"/>
</dbReference>
<dbReference type="InterPro" id="IPR039421">
    <property type="entry name" value="Type_1_exporter"/>
</dbReference>
<name>A0ABY5AJ08_9ACTO</name>
<sequence length="711" mass="78736">MKKRIPLVEQNNKSECGIAVVAMILKYFGFTVTLLDLEQRYGVPRGGTSFSNLVSILIDYGIRCKGVRVRNASDLGLLKMPAICHWNSDHFVVFEKYRRGAFTVIDPARGRLKYSKQEFEDSFTGMVILIEGIDVKSRLKPTRTFFGNSIVVLVRQLSGSVYFITGLTLAAQMLSLAFVFVQRWVVDNITSLQSGVSPLVLSLSLGFTALVYYILQSTRILCTTKFQLAFERLVQFKFMQRMIDFPMRFFAIHGTGDLLFRIHSTSLVQQIISQRILTAVVDVMFASVYLVVMIMFSPILACIVIIQTAVIAAISIAYSVKNRNLVSRGVHREVAAQEILAEYFGAIETYKSLGIEEQVLNRWKRSFLDKQVFDLKKGILAARLNTVGEALSFILPMALLCVGLMLSLEGDVSLGTVIGFLSLSGAFLTPVTTVLESLSQLITVKTYISKVSEILDFAPPAGERSGLLELNELPASIEAKEVSFRYSAFEQLCVDNLSLCINRGDRIAIVGPSGSGKSTLLKLLSGMLYPYSGTVTVNGVDSKKFHRNSLCRYVAYSSQDSSLFSGSILENISLSEKLSEADYLKLSDICDELGVSELVSNSPMGFYTNISNGGSNISGGQKQRIILARSLFSEAEFLLLDEPTSALDSLSETKVFSYLSRMSKTIVVVAHRLETIRHFDKIFVMDEGAVVESGTHTELLAQGGLYSRLYR</sequence>
<dbReference type="InterPro" id="IPR036640">
    <property type="entry name" value="ABC1_TM_sf"/>
</dbReference>
<comment type="subcellular location">
    <subcellularLocation>
        <location evidence="1">Cell membrane</location>
        <topology evidence="1">Multi-pass membrane protein</topology>
    </subcellularLocation>
</comment>
<dbReference type="RefSeq" id="WP_252673704.1">
    <property type="nucleotide sequence ID" value="NZ_CP099547.1"/>
</dbReference>
<dbReference type="Pfam" id="PF00005">
    <property type="entry name" value="ABC_tran"/>
    <property type="match status" value="1"/>
</dbReference>
<organism evidence="14 15">
    <name type="scientific">Arcanobacterium pinnipediorum</name>
    <dbReference type="NCBI Taxonomy" id="1503041"/>
    <lineage>
        <taxon>Bacteria</taxon>
        <taxon>Bacillati</taxon>
        <taxon>Actinomycetota</taxon>
        <taxon>Actinomycetes</taxon>
        <taxon>Actinomycetales</taxon>
        <taxon>Actinomycetaceae</taxon>
        <taxon>Arcanobacterium</taxon>
    </lineage>
</organism>
<dbReference type="InterPro" id="IPR003593">
    <property type="entry name" value="AAA+_ATPase"/>
</dbReference>
<dbReference type="Gene3D" id="1.20.1560.10">
    <property type="entry name" value="ABC transporter type 1, transmembrane domain"/>
    <property type="match status" value="1"/>
</dbReference>
<keyword evidence="6" id="KW-0813">Transport</keyword>
<dbReference type="Pfam" id="PF03412">
    <property type="entry name" value="Peptidase_C39"/>
    <property type="match status" value="1"/>
</dbReference>
<keyword evidence="4" id="KW-0645">Protease</keyword>
<evidence type="ECO:0000256" key="3">
    <source>
        <dbReference type="ARBA" id="ARBA00022741"/>
    </source>
</evidence>
<dbReference type="PROSITE" id="PS00211">
    <property type="entry name" value="ABC_TRANSPORTER_1"/>
    <property type="match status" value="1"/>
</dbReference>
<feature type="domain" description="ABC transporter" evidence="11">
    <location>
        <begin position="477"/>
        <end position="709"/>
    </location>
</feature>
<dbReference type="SMART" id="SM00382">
    <property type="entry name" value="AAA"/>
    <property type="match status" value="1"/>
</dbReference>
<gene>
    <name evidence="14" type="ORF">NG665_02360</name>
</gene>
<evidence type="ECO:0000313" key="15">
    <source>
        <dbReference type="Proteomes" id="UP001056109"/>
    </source>
</evidence>
<keyword evidence="15" id="KW-1185">Reference proteome</keyword>
<feature type="transmembrane region" description="Helical" evidence="10">
    <location>
        <begin position="298"/>
        <end position="318"/>
    </location>
</feature>
<dbReference type="PROSITE" id="PS50929">
    <property type="entry name" value="ABC_TM1F"/>
    <property type="match status" value="1"/>
</dbReference>
<dbReference type="Proteomes" id="UP001056109">
    <property type="component" value="Chromosome"/>
</dbReference>
<evidence type="ECO:0000256" key="1">
    <source>
        <dbReference type="ARBA" id="ARBA00004651"/>
    </source>
</evidence>
<evidence type="ECO:0000259" key="12">
    <source>
        <dbReference type="PROSITE" id="PS50929"/>
    </source>
</evidence>
<keyword evidence="4" id="KW-0788">Thiol protease</keyword>
<feature type="transmembrane region" description="Helical" evidence="10">
    <location>
        <begin position="161"/>
        <end position="184"/>
    </location>
</feature>
<dbReference type="InterPro" id="IPR011527">
    <property type="entry name" value="ABC1_TM_dom"/>
</dbReference>
<evidence type="ECO:0000256" key="8">
    <source>
        <dbReference type="ARBA" id="ARBA00023136"/>
    </source>
</evidence>
<dbReference type="PANTHER" id="PTHR24221">
    <property type="entry name" value="ATP-BINDING CASSETTE SUB-FAMILY B"/>
    <property type="match status" value="1"/>
</dbReference>
<feature type="domain" description="Peptidase C39" evidence="13">
    <location>
        <begin position="10"/>
        <end position="130"/>
    </location>
</feature>
<feature type="domain" description="ABC transmembrane type-1" evidence="12">
    <location>
        <begin position="163"/>
        <end position="443"/>
    </location>
</feature>
<evidence type="ECO:0000313" key="14">
    <source>
        <dbReference type="EMBL" id="USR79845.1"/>
    </source>
</evidence>
<evidence type="ECO:0000259" key="11">
    <source>
        <dbReference type="PROSITE" id="PS50893"/>
    </source>
</evidence>
<keyword evidence="4" id="KW-0378">Hydrolase</keyword>
<keyword evidence="9" id="KW-0080">Bacteriocin transport</keyword>
<dbReference type="InterPro" id="IPR017871">
    <property type="entry name" value="ABC_transporter-like_CS"/>
</dbReference>
<evidence type="ECO:0000256" key="7">
    <source>
        <dbReference type="ARBA" id="ARBA00022989"/>
    </source>
</evidence>
<dbReference type="PROSITE" id="PS50990">
    <property type="entry name" value="PEPTIDASE_C39"/>
    <property type="match status" value="1"/>
</dbReference>
<feature type="transmembrane region" description="Helical" evidence="10">
    <location>
        <begin position="412"/>
        <end position="435"/>
    </location>
</feature>
<accession>A0ABY5AJ08</accession>
<feature type="transmembrane region" description="Helical" evidence="10">
    <location>
        <begin position="196"/>
        <end position="215"/>
    </location>
</feature>
<dbReference type="InterPro" id="IPR027417">
    <property type="entry name" value="P-loop_NTPase"/>
</dbReference>
<keyword evidence="8 10" id="KW-0472">Membrane</keyword>
<dbReference type="InterPro" id="IPR033839">
    <property type="entry name" value="Lacticin_481_peptidase"/>
</dbReference>
<evidence type="ECO:0000256" key="4">
    <source>
        <dbReference type="ARBA" id="ARBA00022807"/>
    </source>
</evidence>
<dbReference type="Pfam" id="PF00664">
    <property type="entry name" value="ABC_membrane"/>
    <property type="match status" value="1"/>
</dbReference>
<evidence type="ECO:0000256" key="2">
    <source>
        <dbReference type="ARBA" id="ARBA00022692"/>
    </source>
</evidence>
<dbReference type="InterPro" id="IPR003439">
    <property type="entry name" value="ABC_transporter-like_ATP-bd"/>
</dbReference>
<dbReference type="Gene3D" id="3.40.50.300">
    <property type="entry name" value="P-loop containing nucleotide triphosphate hydrolases"/>
    <property type="match status" value="1"/>
</dbReference>
<dbReference type="InterPro" id="IPR005074">
    <property type="entry name" value="Peptidase_C39"/>
</dbReference>
<feature type="transmembrane region" description="Helical" evidence="10">
    <location>
        <begin position="386"/>
        <end position="406"/>
    </location>
</feature>
<evidence type="ECO:0000256" key="10">
    <source>
        <dbReference type="SAM" id="Phobius"/>
    </source>
</evidence>
<evidence type="ECO:0000256" key="9">
    <source>
        <dbReference type="ARBA" id="ARBA00043264"/>
    </source>
</evidence>
<keyword evidence="3" id="KW-0547">Nucleotide-binding</keyword>
<keyword evidence="5" id="KW-0067">ATP-binding</keyword>
<keyword evidence="6" id="KW-0653">Protein transport</keyword>
<proteinExistence type="predicted"/>
<dbReference type="EMBL" id="CP099547">
    <property type="protein sequence ID" value="USR79845.1"/>
    <property type="molecule type" value="Genomic_DNA"/>
</dbReference>
<feature type="transmembrane region" description="Helical" evidence="10">
    <location>
        <begin position="276"/>
        <end position="292"/>
    </location>
</feature>
<dbReference type="SUPFAM" id="SSF52540">
    <property type="entry name" value="P-loop containing nucleoside triphosphate hydrolases"/>
    <property type="match status" value="1"/>
</dbReference>
<dbReference type="PROSITE" id="PS50893">
    <property type="entry name" value="ABC_TRANSPORTER_2"/>
    <property type="match status" value="1"/>
</dbReference>
<evidence type="ECO:0000259" key="13">
    <source>
        <dbReference type="PROSITE" id="PS50990"/>
    </source>
</evidence>
<protein>
    <submittedName>
        <fullName evidence="14">Peptidase domain-containing ABC transporter</fullName>
    </submittedName>
</protein>
<dbReference type="CDD" id="cd02425">
    <property type="entry name" value="Peptidase_C39F"/>
    <property type="match status" value="1"/>
</dbReference>
<reference evidence="14" key="1">
    <citation type="submission" date="2022-06" db="EMBL/GenBank/DDBJ databases">
        <title>Complete Genome Sequence of Arcanobacterium pinnipediorum strain DSM 28752 isolated from a harbour seal.</title>
        <authorList>
            <person name="Borowiak M."/>
            <person name="Kreitlow A."/>
            <person name="Alssahen M."/>
            <person name="Malorny B."/>
            <person name="Laemmler C."/>
            <person name="Prenger-Berninghoff E."/>
            <person name="Siebert U."/>
            <person name="Ploetz M."/>
            <person name="Abdulmawjood A."/>
        </authorList>
    </citation>
    <scope>NUCLEOTIDE SEQUENCE</scope>
    <source>
        <strain evidence="14">DSM 28752</strain>
    </source>
</reference>
<evidence type="ECO:0000256" key="6">
    <source>
        <dbReference type="ARBA" id="ARBA00022927"/>
    </source>
</evidence>
<dbReference type="Gene3D" id="3.90.70.10">
    <property type="entry name" value="Cysteine proteinases"/>
    <property type="match status" value="1"/>
</dbReference>
<evidence type="ECO:0000256" key="5">
    <source>
        <dbReference type="ARBA" id="ARBA00022840"/>
    </source>
</evidence>
<keyword evidence="2 10" id="KW-0812">Transmembrane</keyword>
<dbReference type="PANTHER" id="PTHR24221:SF654">
    <property type="entry name" value="ATP-BINDING CASSETTE SUB-FAMILY B MEMBER 6"/>
    <property type="match status" value="1"/>
</dbReference>
<keyword evidence="7 10" id="KW-1133">Transmembrane helix</keyword>